<sequence length="129" mass="14029">DVINKPPVIPPAPKPDIVLIALFGSGCVNLFDARHDGDRLCARLIFVYVTVRGLFSRFIVSTSSQVRSAFAPANGNGLTYQQRIQSAEAELSGDAREEGQPQGRPLYTSDIPQPRNRQLGIMMSSDAAE</sequence>
<dbReference type="AlphaFoldDB" id="A0A2T7PW68"/>
<proteinExistence type="predicted"/>
<dbReference type="EMBL" id="PZQS01000001">
    <property type="protein sequence ID" value="PVD37659.1"/>
    <property type="molecule type" value="Genomic_DNA"/>
</dbReference>
<keyword evidence="3" id="KW-1185">Reference proteome</keyword>
<reference evidence="2 3" key="1">
    <citation type="submission" date="2018-04" db="EMBL/GenBank/DDBJ databases">
        <title>The genome of golden apple snail Pomacea canaliculata provides insight into stress tolerance and invasive adaptation.</title>
        <authorList>
            <person name="Liu C."/>
            <person name="Liu B."/>
            <person name="Ren Y."/>
            <person name="Zhang Y."/>
            <person name="Wang H."/>
            <person name="Li S."/>
            <person name="Jiang F."/>
            <person name="Yin L."/>
            <person name="Zhang G."/>
            <person name="Qian W."/>
            <person name="Fan W."/>
        </authorList>
    </citation>
    <scope>NUCLEOTIDE SEQUENCE [LARGE SCALE GENOMIC DNA]</scope>
    <source>
        <strain evidence="2">SZHN2017</strain>
        <tissue evidence="2">Muscle</tissue>
    </source>
</reference>
<dbReference type="Proteomes" id="UP000245119">
    <property type="component" value="Linkage Group LG1"/>
</dbReference>
<evidence type="ECO:0000313" key="2">
    <source>
        <dbReference type="EMBL" id="PVD37659.1"/>
    </source>
</evidence>
<accession>A0A2T7PW68</accession>
<feature type="region of interest" description="Disordered" evidence="1">
    <location>
        <begin position="87"/>
        <end position="114"/>
    </location>
</feature>
<evidence type="ECO:0000313" key="3">
    <source>
        <dbReference type="Proteomes" id="UP000245119"/>
    </source>
</evidence>
<gene>
    <name evidence="2" type="ORF">C0Q70_00258</name>
</gene>
<organism evidence="2 3">
    <name type="scientific">Pomacea canaliculata</name>
    <name type="common">Golden apple snail</name>
    <dbReference type="NCBI Taxonomy" id="400727"/>
    <lineage>
        <taxon>Eukaryota</taxon>
        <taxon>Metazoa</taxon>
        <taxon>Spiralia</taxon>
        <taxon>Lophotrochozoa</taxon>
        <taxon>Mollusca</taxon>
        <taxon>Gastropoda</taxon>
        <taxon>Caenogastropoda</taxon>
        <taxon>Architaenioglossa</taxon>
        <taxon>Ampullarioidea</taxon>
        <taxon>Ampullariidae</taxon>
        <taxon>Pomacea</taxon>
    </lineage>
</organism>
<protein>
    <submittedName>
        <fullName evidence="2">Uncharacterized protein</fullName>
    </submittedName>
</protein>
<evidence type="ECO:0000256" key="1">
    <source>
        <dbReference type="SAM" id="MobiDB-lite"/>
    </source>
</evidence>
<name>A0A2T7PW68_POMCA</name>
<comment type="caution">
    <text evidence="2">The sequence shown here is derived from an EMBL/GenBank/DDBJ whole genome shotgun (WGS) entry which is preliminary data.</text>
</comment>
<feature type="non-terminal residue" evidence="2">
    <location>
        <position position="1"/>
    </location>
</feature>